<accession>A0A6J1SUM7</accession>
<dbReference type="GO" id="GO:0061511">
    <property type="term" value="P:centriole elongation"/>
    <property type="evidence" value="ECO:0007669"/>
    <property type="project" value="TreeGrafter"/>
</dbReference>
<keyword evidence="5" id="KW-1185">Reference proteome</keyword>
<evidence type="ECO:0000313" key="5">
    <source>
        <dbReference type="Proteomes" id="UP000504606"/>
    </source>
</evidence>
<proteinExistence type="inferred from homology"/>
<reference evidence="6" key="1">
    <citation type="submission" date="2025-08" db="UniProtKB">
        <authorList>
            <consortium name="RefSeq"/>
        </authorList>
    </citation>
    <scope>IDENTIFICATION</scope>
    <source>
        <tissue evidence="6">Whole organism</tissue>
    </source>
</reference>
<feature type="coiled-coil region" evidence="2">
    <location>
        <begin position="689"/>
        <end position="723"/>
    </location>
</feature>
<dbReference type="PANTHER" id="PTHR10331">
    <property type="entry name" value="T COMPLEX PROTEIN 10"/>
    <property type="match status" value="1"/>
</dbReference>
<evidence type="ECO:0000313" key="6">
    <source>
        <dbReference type="RefSeq" id="XP_026284572.1"/>
    </source>
</evidence>
<sequence length="1114" mass="124558">MTSYLGGGLASLDRWEGLKEWHRRHQSILGETLGRETTGQTNQIQDFSSDNSSFALKDAFKPDDVSMEVDLLAPPAVKHDLSIIPEADEDSRSRDGDRDTRSKQEKQLDLIVNKKGGSGSGTIKFTEGNKKHTENLSQDSNKVVKRPFLRRGQGLLKYRLQPDDLKKPYQTGSSKPNTVQNRKSNPKPSNFSMRQVSSNAARPTKPVNEGQYNSTKTSKSDDLSAPVQRLVLSIPSQKASSVDIGTWSQVFEAEEKPSSVSAPENVPRYYKDPQLNKEDRFRSILTRTEPQKSRGNMSPVKKVTISKPDSSPEEDQESLAAYLDLEQHVGNASFCSTSSKVDRLIAKSSKIALHQSNPDAITQSKQLSPIKTGRKFVCSAKDNNSLSEDHHTMWSVSDLENLIKSRARRSGSLLKPQSQELDSDISEKAQLNSVENLPFMRSDDKELCESSQAQPVSQNVDWMLEILGPARKPHLMKTMSSIDLDSSLIKNALSKESVENVESDSDSSLSDSSSEEESEEEISTRMKTSNISEQSIQVMESPVAVKETSPQKPFKLMNDANLEEINHQIESHLSDLKKEIETLQSAKNKSQKYTTSLEKKVQELENRLMIDTRSFNKRLEDEREAAAKRLSEELGKFSKEKQALQRTLREERRKAPDPITHQEVLRLKQEIADWEERWRTDRAKARGLESNLRIQITNLKRENDKLKEDNSKLKREKETAVNTAKAKASSNTRVINSIAQQLGSVKPKVTVVREENSKFGKQPKGSAYNLKSGKDTSNHKAQTTIESFPNVPHKSNEWSTDEEVDLGKETSDDDVGGDSDCELDAAGKSLQSRISLLRNGKADSLKASSLECEPFDLDEAQAKYDAIFGKSGIDAEITTGNKGSPPSLPPTLEPLHSSGNHISSSSTYETEKFMRSIHHPDGKLEQVKENGTKIITHPDGTWTRHSSSGSVMTVPPSGWPVHISYFNGDQLEKLSDGTTHYFYAKTNVWQTTYPDGHEELRYPSGQVEQREKSGSVKVLLPDADRRRNGKEHESDLTSSANGIAVEQLPNGDSIILLPNGEKELHTRDYMRKDFLDGTVKFMYKDGSQETKYPSGRIRIKDAHGNLVKDTGLTF</sequence>
<protein>
    <submittedName>
        <fullName evidence="6">Centromere protein J</fullName>
    </submittedName>
</protein>
<evidence type="ECO:0000256" key="1">
    <source>
        <dbReference type="ARBA" id="ARBA00005627"/>
    </source>
</evidence>
<dbReference type="InterPro" id="IPR047002">
    <property type="entry name" value="Tcp10_C_sf"/>
</dbReference>
<dbReference type="OrthoDB" id="10252174at2759"/>
<feature type="compositionally biased region" description="Polar residues" evidence="3">
    <location>
        <begin position="170"/>
        <end position="201"/>
    </location>
</feature>
<dbReference type="GO" id="GO:0015631">
    <property type="term" value="F:tubulin binding"/>
    <property type="evidence" value="ECO:0007669"/>
    <property type="project" value="TreeGrafter"/>
</dbReference>
<feature type="region of interest" description="Disordered" evidence="3">
    <location>
        <begin position="253"/>
        <end position="317"/>
    </location>
</feature>
<name>A0A6J1SUM7_FRAOC</name>
<feature type="region of interest" description="Disordered" evidence="3">
    <location>
        <begin position="1022"/>
        <end position="1041"/>
    </location>
</feature>
<dbReference type="InterPro" id="IPR026581">
    <property type="entry name" value="TCP10L/CENPJ"/>
</dbReference>
<feature type="compositionally biased region" description="Basic and acidic residues" evidence="3">
    <location>
        <begin position="90"/>
        <end position="108"/>
    </location>
</feature>
<feature type="compositionally biased region" description="Polar residues" evidence="3">
    <location>
        <begin position="525"/>
        <end position="538"/>
    </location>
</feature>
<feature type="coiled-coil region" evidence="2">
    <location>
        <begin position="566"/>
        <end position="654"/>
    </location>
</feature>
<dbReference type="GO" id="GO:0060271">
    <property type="term" value="P:cilium assembly"/>
    <property type="evidence" value="ECO:0007669"/>
    <property type="project" value="TreeGrafter"/>
</dbReference>
<evidence type="ECO:0000259" key="4">
    <source>
        <dbReference type="Pfam" id="PF07202"/>
    </source>
</evidence>
<dbReference type="CTD" id="40859"/>
<feature type="region of interest" description="Disordered" evidence="3">
    <location>
        <begin position="495"/>
        <end position="546"/>
    </location>
</feature>
<feature type="compositionally biased region" description="Polar residues" evidence="3">
    <location>
        <begin position="285"/>
        <end position="296"/>
    </location>
</feature>
<dbReference type="GO" id="GO:0005813">
    <property type="term" value="C:centrosome"/>
    <property type="evidence" value="ECO:0007669"/>
    <property type="project" value="TreeGrafter"/>
</dbReference>
<evidence type="ECO:0000256" key="2">
    <source>
        <dbReference type="SAM" id="Coils"/>
    </source>
</evidence>
<dbReference type="AlphaFoldDB" id="A0A6J1SUM7"/>
<dbReference type="Pfam" id="PF07202">
    <property type="entry name" value="Tcp10_C"/>
    <property type="match status" value="2"/>
</dbReference>
<feature type="region of interest" description="Disordered" evidence="3">
    <location>
        <begin position="879"/>
        <end position="906"/>
    </location>
</feature>
<dbReference type="GO" id="GO:0005814">
    <property type="term" value="C:centriole"/>
    <property type="evidence" value="ECO:0007669"/>
    <property type="project" value="TreeGrafter"/>
</dbReference>
<dbReference type="Proteomes" id="UP000504606">
    <property type="component" value="Unplaced"/>
</dbReference>
<dbReference type="KEGG" id="foc:113210683"/>
<organism evidence="5 6">
    <name type="scientific">Frankliniella occidentalis</name>
    <name type="common">Western flower thrips</name>
    <name type="synonym">Euthrips occidentalis</name>
    <dbReference type="NCBI Taxonomy" id="133901"/>
    <lineage>
        <taxon>Eukaryota</taxon>
        <taxon>Metazoa</taxon>
        <taxon>Ecdysozoa</taxon>
        <taxon>Arthropoda</taxon>
        <taxon>Hexapoda</taxon>
        <taxon>Insecta</taxon>
        <taxon>Pterygota</taxon>
        <taxon>Neoptera</taxon>
        <taxon>Paraneoptera</taxon>
        <taxon>Thysanoptera</taxon>
        <taxon>Terebrantia</taxon>
        <taxon>Thripoidea</taxon>
        <taxon>Thripidae</taxon>
        <taxon>Frankliniella</taxon>
    </lineage>
</organism>
<feature type="region of interest" description="Disordered" evidence="3">
    <location>
        <begin position="78"/>
        <end position="224"/>
    </location>
</feature>
<dbReference type="GeneID" id="113210683"/>
<feature type="compositionally biased region" description="Low complexity" evidence="3">
    <location>
        <begin position="893"/>
        <end position="906"/>
    </location>
</feature>
<dbReference type="PANTHER" id="PTHR10331:SF6">
    <property type="entry name" value="SPINDLE ASSEMBLY ABNORMAL 4"/>
    <property type="match status" value="1"/>
</dbReference>
<feature type="domain" description="Centromere protein J C-terminal" evidence="4">
    <location>
        <begin position="917"/>
        <end position="945"/>
    </location>
</feature>
<comment type="similarity">
    <text evidence="1">Belongs to the TCP10 family.</text>
</comment>
<feature type="region of interest" description="Disordered" evidence="3">
    <location>
        <begin position="755"/>
        <end position="823"/>
    </location>
</feature>
<feature type="domain" description="Centromere protein J C-terminal" evidence="4">
    <location>
        <begin position="994"/>
        <end position="1026"/>
    </location>
</feature>
<feature type="compositionally biased region" description="Basic and acidic residues" evidence="3">
    <location>
        <begin position="269"/>
        <end position="282"/>
    </location>
</feature>
<dbReference type="InterPro" id="IPR009852">
    <property type="entry name" value="CENPJ_C_dom"/>
</dbReference>
<dbReference type="RefSeq" id="XP_026284572.1">
    <property type="nucleotide sequence ID" value="XM_026428787.2"/>
</dbReference>
<evidence type="ECO:0000256" key="3">
    <source>
        <dbReference type="SAM" id="MobiDB-lite"/>
    </source>
</evidence>
<gene>
    <name evidence="6" type="primary">LOC113210683</name>
</gene>
<feature type="compositionally biased region" description="Basic and acidic residues" evidence="3">
    <location>
        <begin position="1022"/>
        <end position="1035"/>
    </location>
</feature>
<dbReference type="Gene3D" id="2.60.450.20">
    <property type="match status" value="1"/>
</dbReference>
<feature type="compositionally biased region" description="Acidic residues" evidence="3">
    <location>
        <begin position="811"/>
        <end position="823"/>
    </location>
</feature>
<keyword evidence="2" id="KW-0175">Coiled coil</keyword>